<accession>A0A6J5PDN3</accession>
<feature type="compositionally biased region" description="Acidic residues" evidence="1">
    <location>
        <begin position="23"/>
        <end position="35"/>
    </location>
</feature>
<name>A0A6J5PDN3_9CAUD</name>
<sequence>MSDMEDDEIDEQNDRLKGRMVEMDDEELPEVEDTPDGGAIVRLRDDEMSGSEEQEFYSNLALTLPDVELSKISTNLTNLIVKDKEARQKRDKQYEEGLRRTGLGDDAPGGAQFQGASKVVHPVMAEGAVDFTSRSIKELFPPDGPVKIHIHGTVTKEKIERAERKKNHMNWQLTEEMPDYRSELEQLLTQLPLGGSQYMKMYWSDRLGRPRAEFIPIDDMLLPYSATSFYTAQRQTHVQYLTEMEYNNRVLSGMYVDINSVPPSLVPDQTAAAKANDKIEGRDESAFNEDGLRTIYEIYTDLDIDDDEGTQGACPYIVTIDKTTNNVLSIYRNWEEDDALCRKLDHIIEFSFIPWRGAYGIGFPHLIGGLSAALTGSLRALLDSAHINNSVTMLRLKGGDRGGQSLRIDPTQVAEIEGGINVDDVKKLAMPMPFNPPSPVLLNLLGFLSDAAKSVVRTSLDQTADSDSNAPVGTTMARIEQGLVVYSAIHARLHESQHRVLKVLARINRMYLSEKTEYDEYGELAISRSDYEGPLDLMPVSDPNIFSEQQRFAQVQAIAARAQNNPLYNQREVEKRILTTLKIPNAEALLAKEVKPKETNAVNENVAAMMGGPIIAFPEQDHIAHLQTHVAFMNNPLFGSSELGGRMFIPAMLNHIKEHVSFWYLSSMFETISNAAGADVSQLMSDKVEDNVELDRLIAAASPNVMQEAQQTFASLPQIIQQAIQRLSQLAQQNQPAGMDPTVQAIMAETQRKAQSDQVKAQLEAKRMEIETQEIAQDIQLKAQKAAVDAQKVQTDQMLKAQKIQLDAQGKQADLASRERINSEDNQTAKDLAALEIATGDKLAVSTGAGINPRPRAY</sequence>
<feature type="compositionally biased region" description="Basic and acidic residues" evidence="1">
    <location>
        <begin position="88"/>
        <end position="103"/>
    </location>
</feature>
<evidence type="ECO:0000256" key="1">
    <source>
        <dbReference type="SAM" id="MobiDB-lite"/>
    </source>
</evidence>
<feature type="compositionally biased region" description="Acidic residues" evidence="1">
    <location>
        <begin position="1"/>
        <end position="11"/>
    </location>
</feature>
<protein>
    <recommendedName>
        <fullName evidence="3">Phage P22-like portal protein</fullName>
    </recommendedName>
</protein>
<feature type="compositionally biased region" description="Basic and acidic residues" evidence="1">
    <location>
        <begin position="12"/>
        <end position="22"/>
    </location>
</feature>
<feature type="region of interest" description="Disordered" evidence="1">
    <location>
        <begin position="88"/>
        <end position="109"/>
    </location>
</feature>
<dbReference type="EMBL" id="LR796817">
    <property type="protein sequence ID" value="CAB4167348.1"/>
    <property type="molecule type" value="Genomic_DNA"/>
</dbReference>
<organism evidence="2">
    <name type="scientific">uncultured Caudovirales phage</name>
    <dbReference type="NCBI Taxonomy" id="2100421"/>
    <lineage>
        <taxon>Viruses</taxon>
        <taxon>Duplodnaviria</taxon>
        <taxon>Heunggongvirae</taxon>
        <taxon>Uroviricota</taxon>
        <taxon>Caudoviricetes</taxon>
        <taxon>Peduoviridae</taxon>
        <taxon>Maltschvirus</taxon>
        <taxon>Maltschvirus maltsch</taxon>
    </lineage>
</organism>
<reference evidence="2" key="1">
    <citation type="submission" date="2020-04" db="EMBL/GenBank/DDBJ databases">
        <authorList>
            <person name="Chiriac C."/>
            <person name="Salcher M."/>
            <person name="Ghai R."/>
            <person name="Kavagutti S V."/>
        </authorList>
    </citation>
    <scope>NUCLEOTIDE SEQUENCE</scope>
</reference>
<feature type="region of interest" description="Disordered" evidence="1">
    <location>
        <begin position="1"/>
        <end position="38"/>
    </location>
</feature>
<evidence type="ECO:0000313" key="2">
    <source>
        <dbReference type="EMBL" id="CAB4167348.1"/>
    </source>
</evidence>
<gene>
    <name evidence="2" type="ORF">UFOVP868_15</name>
</gene>
<proteinExistence type="predicted"/>
<evidence type="ECO:0008006" key="3">
    <source>
        <dbReference type="Google" id="ProtNLM"/>
    </source>
</evidence>